<evidence type="ECO:0000313" key="2">
    <source>
        <dbReference type="EMBL" id="PKK17030.1"/>
    </source>
</evidence>
<reference evidence="2 3" key="1">
    <citation type="journal article" date="2013" name="Science">
        <title>Genomic diversity and evolution of the head crest in the rock pigeon.</title>
        <authorList>
            <person name="Shapiro M.D."/>
            <person name="Kronenberg Z."/>
            <person name="Li C."/>
            <person name="Domyan E.T."/>
            <person name="Pan H."/>
            <person name="Campbell M."/>
            <person name="Tan H."/>
            <person name="Huff C.D."/>
            <person name="Hu H."/>
            <person name="Vickrey A.I."/>
            <person name="Nielsen S.C."/>
            <person name="Stringham S.A."/>
            <person name="Hu H."/>
            <person name="Willerslev E."/>
            <person name="Gilbert M.T."/>
            <person name="Yandell M."/>
            <person name="Zhang G."/>
            <person name="Wang J."/>
        </authorList>
    </citation>
    <scope>NUCLEOTIDE SEQUENCE [LARGE SCALE GENOMIC DNA]</scope>
    <source>
        <tissue evidence="2">Blood</tissue>
    </source>
</reference>
<dbReference type="EMBL" id="AKCR02000491">
    <property type="protein sequence ID" value="PKK17030.1"/>
    <property type="molecule type" value="Genomic_DNA"/>
</dbReference>
<gene>
    <name evidence="2" type="ORF">A306_00015178</name>
</gene>
<keyword evidence="3" id="KW-1185">Reference proteome</keyword>
<dbReference type="InParanoid" id="A0A2I0LHW9"/>
<organism evidence="2 3">
    <name type="scientific">Columba livia</name>
    <name type="common">Rock dove</name>
    <dbReference type="NCBI Taxonomy" id="8932"/>
    <lineage>
        <taxon>Eukaryota</taxon>
        <taxon>Metazoa</taxon>
        <taxon>Chordata</taxon>
        <taxon>Craniata</taxon>
        <taxon>Vertebrata</taxon>
        <taxon>Euteleostomi</taxon>
        <taxon>Archelosauria</taxon>
        <taxon>Archosauria</taxon>
        <taxon>Dinosauria</taxon>
        <taxon>Saurischia</taxon>
        <taxon>Theropoda</taxon>
        <taxon>Coelurosauria</taxon>
        <taxon>Aves</taxon>
        <taxon>Neognathae</taxon>
        <taxon>Neoaves</taxon>
        <taxon>Columbimorphae</taxon>
        <taxon>Columbiformes</taxon>
        <taxon>Columbidae</taxon>
        <taxon>Columba</taxon>
    </lineage>
</organism>
<feature type="compositionally biased region" description="Basic and acidic residues" evidence="1">
    <location>
        <begin position="25"/>
        <end position="37"/>
    </location>
</feature>
<dbReference type="AlphaFoldDB" id="A0A2I0LHW9"/>
<feature type="region of interest" description="Disordered" evidence="1">
    <location>
        <begin position="1"/>
        <end position="79"/>
    </location>
</feature>
<protein>
    <submittedName>
        <fullName evidence="2">AP-3 complex subunit sigma-2</fullName>
    </submittedName>
</protein>
<sequence length="114" mass="11949">MPALHPPRRHGTAHMSLWGSGSDGEGEKRQREIRKSQSGDSSGPGPTGACSCPPVGGGGPAADHPRDFPPGAEAGRPHLQLPGVRQPVWWLGLQADIPALRHAVFRVLCGLLGE</sequence>
<comment type="caution">
    <text evidence="2">The sequence shown here is derived from an EMBL/GenBank/DDBJ whole genome shotgun (WGS) entry which is preliminary data.</text>
</comment>
<name>A0A2I0LHW9_COLLI</name>
<feature type="compositionally biased region" description="Basic residues" evidence="1">
    <location>
        <begin position="1"/>
        <end position="12"/>
    </location>
</feature>
<evidence type="ECO:0000256" key="1">
    <source>
        <dbReference type="SAM" id="MobiDB-lite"/>
    </source>
</evidence>
<proteinExistence type="predicted"/>
<accession>A0A2I0LHW9</accession>
<dbReference type="Proteomes" id="UP000053872">
    <property type="component" value="Unassembled WGS sequence"/>
</dbReference>
<evidence type="ECO:0000313" key="3">
    <source>
        <dbReference type="Proteomes" id="UP000053872"/>
    </source>
</evidence>